<sequence length="693" mass="80080">MYFLVLFEPTGERIIYQNEKPSETVTVKDLLEWITDRFHFETGTGEIGNRRLSLLYDNTELQLHWFLRDINIRFGATVKCAVIEDRIPDYRLFLPIRNEIFDIFDSNLHPIETTILQLRIVASNKSGLPLSAFRLVNDKNMELFDHKNSKERFILVDYRATLTIQTWIGWSDLFTYAIKGYTKAVLKLLSSDELVRQYMLQVALYIAAHYGNVDLARALLQLGARADRPVGHHPSRQWCSSDCLHPEYFRCPIHEAIMFQQVGIVLLCGSRDVDIFQKADGYGIKPWRLALRQQRSIKQREIALFILSKQFGGIQLPNKITLPLRHAYVFKQWAERARERVYNKNGLQYSSLKRKPLINNGESLLGYKILVDGHNNDFQDYYSTAEYAKEKTRQVCITLDEREKNKAKNTENYMKNFIASTSTQTKLTSINPTTTQQIKDATSLDVTSHPEGISTGKKLWTKVANLYRFETFLLRNAIDLIDAGLLTDESLPSPSRHNAHGAINTTISRLSSSLSSISSVNPNVPVRIRLFVERFRLLREMMYKPDKDGRTLRHLSGVEWARVRRGLNNHWQTLRASTALTAKKKQKELKIKAKKKQLTIQLPDIQRGESSAKIPLPRERPKIDYRCILRGNDKLYHEIMNDWERAAGLALPSLAVQSLTEASKFQRKSWMRKVDIAIQFATNRSQRVFQSVT</sequence>
<dbReference type="SUPFAM" id="SSF48403">
    <property type="entry name" value="Ankyrin repeat"/>
    <property type="match status" value="1"/>
</dbReference>
<evidence type="ECO:0000313" key="1">
    <source>
        <dbReference type="EMBL" id="CAF3542690.1"/>
    </source>
</evidence>
<evidence type="ECO:0000313" key="2">
    <source>
        <dbReference type="Proteomes" id="UP000663823"/>
    </source>
</evidence>
<dbReference type="EMBL" id="CAJOAX010000221">
    <property type="protein sequence ID" value="CAF3542690.1"/>
    <property type="molecule type" value="Genomic_DNA"/>
</dbReference>
<dbReference type="InterPro" id="IPR036770">
    <property type="entry name" value="Ankyrin_rpt-contain_sf"/>
</dbReference>
<protein>
    <submittedName>
        <fullName evidence="1">Uncharacterized protein</fullName>
    </submittedName>
</protein>
<dbReference type="AlphaFoldDB" id="A0A818JKY7"/>
<comment type="caution">
    <text evidence="1">The sequence shown here is derived from an EMBL/GenBank/DDBJ whole genome shotgun (WGS) entry which is preliminary data.</text>
</comment>
<dbReference type="PANTHER" id="PTHR46885">
    <property type="entry name" value="PROTEIN ANKUB1"/>
    <property type="match status" value="1"/>
</dbReference>
<proteinExistence type="predicted"/>
<dbReference type="PANTHER" id="PTHR46885:SF1">
    <property type="entry name" value="PROTEIN ANKUB1"/>
    <property type="match status" value="1"/>
</dbReference>
<accession>A0A818JKY7</accession>
<reference evidence="1" key="1">
    <citation type="submission" date="2021-02" db="EMBL/GenBank/DDBJ databases">
        <authorList>
            <person name="Nowell W R."/>
        </authorList>
    </citation>
    <scope>NUCLEOTIDE SEQUENCE</scope>
</reference>
<dbReference type="Proteomes" id="UP000663823">
    <property type="component" value="Unassembled WGS sequence"/>
</dbReference>
<organism evidence="1 2">
    <name type="scientific">Rotaria sordida</name>
    <dbReference type="NCBI Taxonomy" id="392033"/>
    <lineage>
        <taxon>Eukaryota</taxon>
        <taxon>Metazoa</taxon>
        <taxon>Spiralia</taxon>
        <taxon>Gnathifera</taxon>
        <taxon>Rotifera</taxon>
        <taxon>Eurotatoria</taxon>
        <taxon>Bdelloidea</taxon>
        <taxon>Philodinida</taxon>
        <taxon>Philodinidae</taxon>
        <taxon>Rotaria</taxon>
    </lineage>
</organism>
<dbReference type="Gene3D" id="1.25.40.20">
    <property type="entry name" value="Ankyrin repeat-containing domain"/>
    <property type="match status" value="1"/>
</dbReference>
<dbReference type="InterPro" id="IPR042788">
    <property type="entry name" value="ANKUB1"/>
</dbReference>
<name>A0A818JKY7_9BILA</name>
<gene>
    <name evidence="1" type="ORF">OTI717_LOCUS3886</name>
</gene>